<evidence type="ECO:0000256" key="1">
    <source>
        <dbReference type="ARBA" id="ARBA00022448"/>
    </source>
</evidence>
<reference evidence="6" key="1">
    <citation type="submission" date="2020-05" db="EMBL/GenBank/DDBJ databases">
        <authorList>
            <person name="Chiriac C."/>
            <person name="Salcher M."/>
            <person name="Ghai R."/>
            <person name="Kavagutti S V."/>
        </authorList>
    </citation>
    <scope>NUCLEOTIDE SEQUENCE</scope>
</reference>
<gene>
    <name evidence="6" type="ORF">UFOPK3614_00760</name>
</gene>
<dbReference type="GO" id="GO:0016887">
    <property type="term" value="F:ATP hydrolysis activity"/>
    <property type="evidence" value="ECO:0007669"/>
    <property type="project" value="InterPro"/>
</dbReference>
<evidence type="ECO:0000256" key="4">
    <source>
        <dbReference type="ARBA" id="ARBA00022840"/>
    </source>
</evidence>
<dbReference type="PANTHER" id="PTHR43790:SF9">
    <property type="entry name" value="GALACTOFURANOSE TRANSPORTER ATP-BINDING PROTEIN YTFR"/>
    <property type="match status" value="1"/>
</dbReference>
<dbReference type="SMART" id="SM00382">
    <property type="entry name" value="AAA"/>
    <property type="match status" value="2"/>
</dbReference>
<organism evidence="6">
    <name type="scientific">freshwater metagenome</name>
    <dbReference type="NCBI Taxonomy" id="449393"/>
    <lineage>
        <taxon>unclassified sequences</taxon>
        <taxon>metagenomes</taxon>
        <taxon>ecological metagenomes</taxon>
    </lineage>
</organism>
<dbReference type="GO" id="GO:0005524">
    <property type="term" value="F:ATP binding"/>
    <property type="evidence" value="ECO:0007669"/>
    <property type="project" value="UniProtKB-KW"/>
</dbReference>
<protein>
    <submittedName>
        <fullName evidence="6">Unannotated protein</fullName>
    </submittedName>
</protein>
<evidence type="ECO:0000256" key="3">
    <source>
        <dbReference type="ARBA" id="ARBA00022741"/>
    </source>
</evidence>
<dbReference type="CDD" id="cd03216">
    <property type="entry name" value="ABC_Carb_Monos_I"/>
    <property type="match status" value="1"/>
</dbReference>
<dbReference type="InterPro" id="IPR003593">
    <property type="entry name" value="AAA+_ATPase"/>
</dbReference>
<keyword evidence="1" id="KW-0813">Transport</keyword>
<keyword evidence="2" id="KW-0677">Repeat</keyword>
<feature type="domain" description="ABC transporter" evidence="5">
    <location>
        <begin position="251"/>
        <end position="494"/>
    </location>
</feature>
<dbReference type="PROSITE" id="PS50893">
    <property type="entry name" value="ABC_TRANSPORTER_2"/>
    <property type="match status" value="2"/>
</dbReference>
<feature type="domain" description="ABC transporter" evidence="5">
    <location>
        <begin position="3"/>
        <end position="238"/>
    </location>
</feature>
<dbReference type="EMBL" id="CAFBMS010000039">
    <property type="protein sequence ID" value="CAB4919126.1"/>
    <property type="molecule type" value="Genomic_DNA"/>
</dbReference>
<sequence length="496" mass="53313">MKIEVKEISKRFGATLALDSVSLTFESGEIHTLVGENGAGKSTLGKIIAGVYQKDSGTILIDGQVIEYASTYEALQRGITIIAQELSLVPSRSVIENVFLGIEDTAGPFVARKKLRERFTKLVASSGIDINPDTPVGALRNGDQQKVEILRALARNSTTIVMDEPTARLSADETSALKRLIRDLKAKGHTIIFVSHFLNDVLEISDKISIMRDGRLVRTSLPSEENHNTLVEAMTGAGFGKAFPEKSASSQSGTAVLKVNNLTAGNRFKNISFEIKSGEILGIAGLVGSGRTELVRSIFGVDRFDSGSVEYLGKTITRFSPAQSINYGIGFLPESRKDQGIIPARSLSDNISLPHLRKLTRFGWINKSAERGLVNKFFALCGIKAASPQVHISTLSGGNQQKALFARSLAGSPKLFIADEPTRGVDVGSKRAIYDLLTAQAAAGMAILVVSSELDEVVGLTHRVLVMREGQIVKELAGKSVTENEVLEAAFSGKVS</sequence>
<dbReference type="Gene3D" id="3.40.50.300">
    <property type="entry name" value="P-loop containing nucleotide triphosphate hydrolases"/>
    <property type="match status" value="2"/>
</dbReference>
<dbReference type="PANTHER" id="PTHR43790">
    <property type="entry name" value="CARBOHYDRATE TRANSPORT ATP-BINDING PROTEIN MG119-RELATED"/>
    <property type="match status" value="1"/>
</dbReference>
<evidence type="ECO:0000256" key="2">
    <source>
        <dbReference type="ARBA" id="ARBA00022737"/>
    </source>
</evidence>
<dbReference type="CDD" id="cd03215">
    <property type="entry name" value="ABC_Carb_Monos_II"/>
    <property type="match status" value="1"/>
</dbReference>
<name>A0A6J7HKR5_9ZZZZ</name>
<accession>A0A6J7HKR5</accession>
<dbReference type="InterPro" id="IPR050107">
    <property type="entry name" value="ABC_carbohydrate_import_ATPase"/>
</dbReference>
<dbReference type="Pfam" id="PF00005">
    <property type="entry name" value="ABC_tran"/>
    <property type="match status" value="2"/>
</dbReference>
<evidence type="ECO:0000313" key="6">
    <source>
        <dbReference type="EMBL" id="CAB4919126.1"/>
    </source>
</evidence>
<proteinExistence type="predicted"/>
<dbReference type="InterPro" id="IPR027417">
    <property type="entry name" value="P-loop_NTPase"/>
</dbReference>
<dbReference type="InterPro" id="IPR003439">
    <property type="entry name" value="ABC_transporter-like_ATP-bd"/>
</dbReference>
<keyword evidence="3" id="KW-0547">Nucleotide-binding</keyword>
<dbReference type="PROSITE" id="PS00211">
    <property type="entry name" value="ABC_TRANSPORTER_1"/>
    <property type="match status" value="1"/>
</dbReference>
<evidence type="ECO:0000259" key="5">
    <source>
        <dbReference type="PROSITE" id="PS50893"/>
    </source>
</evidence>
<dbReference type="AlphaFoldDB" id="A0A6J7HKR5"/>
<dbReference type="SUPFAM" id="SSF52540">
    <property type="entry name" value="P-loop containing nucleoside triphosphate hydrolases"/>
    <property type="match status" value="2"/>
</dbReference>
<keyword evidence="4" id="KW-0067">ATP-binding</keyword>
<dbReference type="InterPro" id="IPR017871">
    <property type="entry name" value="ABC_transporter-like_CS"/>
</dbReference>